<proteinExistence type="predicted"/>
<dbReference type="CDD" id="cd00756">
    <property type="entry name" value="MoaE"/>
    <property type="match status" value="1"/>
</dbReference>
<organism evidence="1 2">
    <name type="scientific">Kribbella deserti</name>
    <dbReference type="NCBI Taxonomy" id="1926257"/>
    <lineage>
        <taxon>Bacteria</taxon>
        <taxon>Bacillati</taxon>
        <taxon>Actinomycetota</taxon>
        <taxon>Actinomycetes</taxon>
        <taxon>Propionibacteriales</taxon>
        <taxon>Kribbellaceae</taxon>
        <taxon>Kribbella</taxon>
    </lineage>
</organism>
<protein>
    <submittedName>
        <fullName evidence="1">Molybdenum cofactor biosynthesis protein MoaE</fullName>
    </submittedName>
</protein>
<dbReference type="RefSeq" id="WP_380056397.1">
    <property type="nucleotide sequence ID" value="NZ_JBHLTC010000041.1"/>
</dbReference>
<accession>A0ABV6QWK3</accession>
<keyword evidence="2" id="KW-1185">Reference proteome</keyword>
<dbReference type="SUPFAM" id="SSF54690">
    <property type="entry name" value="Molybdopterin synthase subunit MoaE"/>
    <property type="match status" value="1"/>
</dbReference>
<dbReference type="Proteomes" id="UP001589890">
    <property type="component" value="Unassembled WGS sequence"/>
</dbReference>
<sequence>MTQAVIRLLDIRAEALSADEVLAAIVDPSAGGTALFIGTVRNHDHDQAVDALGYEAHPDALARLREVAEQIIAADPRVIALAAVHRTGDLVIGDAAVIVGVAAAHRDAAFEASRRLIDELKAKVPIWKHQRFSDGATEWVGAC</sequence>
<evidence type="ECO:0000313" key="1">
    <source>
        <dbReference type="EMBL" id="MFC0629029.1"/>
    </source>
</evidence>
<dbReference type="InterPro" id="IPR003448">
    <property type="entry name" value="Mopterin_biosynth_MoaE"/>
</dbReference>
<evidence type="ECO:0000313" key="2">
    <source>
        <dbReference type="Proteomes" id="UP001589890"/>
    </source>
</evidence>
<comment type="caution">
    <text evidence="1">The sequence shown here is derived from an EMBL/GenBank/DDBJ whole genome shotgun (WGS) entry which is preliminary data.</text>
</comment>
<name>A0ABV6QWK3_9ACTN</name>
<gene>
    <name evidence="1" type="ORF">ACFFGN_33505</name>
</gene>
<reference evidence="1 2" key="1">
    <citation type="submission" date="2024-09" db="EMBL/GenBank/DDBJ databases">
        <authorList>
            <person name="Sun Q."/>
            <person name="Mori K."/>
        </authorList>
    </citation>
    <scope>NUCLEOTIDE SEQUENCE [LARGE SCALE GENOMIC DNA]</scope>
    <source>
        <strain evidence="1 2">CGMCC 1.15906</strain>
    </source>
</reference>
<dbReference type="Pfam" id="PF02391">
    <property type="entry name" value="MoaE"/>
    <property type="match status" value="1"/>
</dbReference>
<dbReference type="EMBL" id="JBHLTC010000041">
    <property type="protein sequence ID" value="MFC0629029.1"/>
    <property type="molecule type" value="Genomic_DNA"/>
</dbReference>
<dbReference type="PANTHER" id="PTHR23404">
    <property type="entry name" value="MOLYBDOPTERIN SYNTHASE RELATED"/>
    <property type="match status" value="1"/>
</dbReference>
<dbReference type="InterPro" id="IPR036563">
    <property type="entry name" value="MoaE_sf"/>
</dbReference>
<dbReference type="Gene3D" id="3.90.1170.40">
    <property type="entry name" value="Molybdopterin biosynthesis MoaE subunit"/>
    <property type="match status" value="1"/>
</dbReference>